<name>A0A1H4YEG3_9BRAD</name>
<dbReference type="OrthoDB" id="8256464at2"/>
<evidence type="ECO:0000256" key="1">
    <source>
        <dbReference type="SAM" id="MobiDB-lite"/>
    </source>
</evidence>
<protein>
    <submittedName>
        <fullName evidence="2">Uncharacterized protein</fullName>
    </submittedName>
</protein>
<evidence type="ECO:0000313" key="3">
    <source>
        <dbReference type="Proteomes" id="UP000198992"/>
    </source>
</evidence>
<proteinExistence type="predicted"/>
<reference evidence="2 3" key="1">
    <citation type="submission" date="2016-10" db="EMBL/GenBank/DDBJ databases">
        <authorList>
            <person name="de Groot N.N."/>
        </authorList>
    </citation>
    <scope>NUCLEOTIDE SEQUENCE [LARGE SCALE GENOMIC DNA]</scope>
    <source>
        <strain evidence="2 3">MT12</strain>
    </source>
</reference>
<accession>A0A1H4YEG3</accession>
<organism evidence="2 3">
    <name type="scientific">Bradyrhizobium erythrophlei</name>
    <dbReference type="NCBI Taxonomy" id="1437360"/>
    <lineage>
        <taxon>Bacteria</taxon>
        <taxon>Pseudomonadati</taxon>
        <taxon>Pseudomonadota</taxon>
        <taxon>Alphaproteobacteria</taxon>
        <taxon>Hyphomicrobiales</taxon>
        <taxon>Nitrobacteraceae</taxon>
        <taxon>Bradyrhizobium</taxon>
    </lineage>
</organism>
<evidence type="ECO:0000313" key="2">
    <source>
        <dbReference type="EMBL" id="SED15541.1"/>
    </source>
</evidence>
<dbReference type="AlphaFoldDB" id="A0A1H4YEG3"/>
<dbReference type="Proteomes" id="UP000198992">
    <property type="component" value="Unassembled WGS sequence"/>
</dbReference>
<dbReference type="EMBL" id="FNTH01000001">
    <property type="protein sequence ID" value="SED15541.1"/>
    <property type="molecule type" value="Genomic_DNA"/>
</dbReference>
<feature type="region of interest" description="Disordered" evidence="1">
    <location>
        <begin position="34"/>
        <end position="59"/>
    </location>
</feature>
<gene>
    <name evidence="2" type="ORF">SAMN05444164_3883</name>
</gene>
<sequence length="75" mass="8276">MYSFIRYLESCGRGSLRLATVGEARRISLARDQPEARWAAGGADDLEEDNNSGRGDWDGLLEQVGTQDWQQGAMA</sequence>